<evidence type="ECO:0000259" key="1">
    <source>
        <dbReference type="SMART" id="SM00982"/>
    </source>
</evidence>
<dbReference type="OrthoDB" id="9804325at2"/>
<evidence type="ECO:0000313" key="3">
    <source>
        <dbReference type="Proteomes" id="UP000030826"/>
    </source>
</evidence>
<reference evidence="2 3" key="1">
    <citation type="submission" date="2014-09" db="EMBL/GenBank/DDBJ databases">
        <title>Isolation and characterization of Aurantimonas altamirensis ON-56566 from clinical sample following a dog bite.</title>
        <authorList>
            <person name="Eshaghi A."/>
            <person name="Li A."/>
            <person name="Shahinas D."/>
            <person name="Bahn P."/>
            <person name="Kus J.V."/>
            <person name="Patel S.N."/>
        </authorList>
    </citation>
    <scope>NUCLEOTIDE SEQUENCE [LARGE SCALE GENOMIC DNA]</scope>
    <source>
        <strain evidence="2 3">ON-56566</strain>
    </source>
</reference>
<dbReference type="InterPro" id="IPR005118">
    <property type="entry name" value="TRCF_C"/>
</dbReference>
<dbReference type="InterPro" id="IPR037235">
    <property type="entry name" value="TRCF-like_C_D7"/>
</dbReference>
<feature type="domain" description="Transcription-repair-coupling factor C-terminal" evidence="1">
    <location>
        <begin position="1"/>
        <end position="56"/>
    </location>
</feature>
<accession>A0A0B1Q2E6</accession>
<dbReference type="Gene3D" id="3.90.1150.50">
    <property type="entry name" value="Transcription-repair-coupling factor, D7 domain"/>
    <property type="match status" value="1"/>
</dbReference>
<gene>
    <name evidence="2" type="ORF">LA66_20625</name>
</gene>
<proteinExistence type="predicted"/>
<dbReference type="RefSeq" id="WP_039196275.1">
    <property type="nucleotide sequence ID" value="NZ_JRFJ01000011.1"/>
</dbReference>
<sequence>FGPLPPEVDHLLKVVFIKALCRKANVEKLDAGPKGVVVQFRDKNFANPAALVRFIGEQGVSAKIRPDQSIVFMRDWPKPEQRLNGAAVIATQLARMVDKAPEAAKTG</sequence>
<protein>
    <recommendedName>
        <fullName evidence="1">Transcription-repair-coupling factor C-terminal domain-containing protein</fullName>
    </recommendedName>
</protein>
<dbReference type="Pfam" id="PF03461">
    <property type="entry name" value="TRCF"/>
    <property type="match status" value="1"/>
</dbReference>
<evidence type="ECO:0000313" key="2">
    <source>
        <dbReference type="EMBL" id="KHJ52975.1"/>
    </source>
</evidence>
<dbReference type="GO" id="GO:0006281">
    <property type="term" value="P:DNA repair"/>
    <property type="evidence" value="ECO:0007669"/>
    <property type="project" value="InterPro"/>
</dbReference>
<feature type="non-terminal residue" evidence="2">
    <location>
        <position position="1"/>
    </location>
</feature>
<dbReference type="Proteomes" id="UP000030826">
    <property type="component" value="Unassembled WGS sequence"/>
</dbReference>
<name>A0A0B1Q2E6_9HYPH</name>
<dbReference type="EMBL" id="JRFJ01000011">
    <property type="protein sequence ID" value="KHJ52975.1"/>
    <property type="molecule type" value="Genomic_DNA"/>
</dbReference>
<dbReference type="SMART" id="SM00982">
    <property type="entry name" value="TRCF"/>
    <property type="match status" value="1"/>
</dbReference>
<organism evidence="2 3">
    <name type="scientific">Aureimonas altamirensis</name>
    <dbReference type="NCBI Taxonomy" id="370622"/>
    <lineage>
        <taxon>Bacteria</taxon>
        <taxon>Pseudomonadati</taxon>
        <taxon>Pseudomonadota</taxon>
        <taxon>Alphaproteobacteria</taxon>
        <taxon>Hyphomicrobiales</taxon>
        <taxon>Aurantimonadaceae</taxon>
        <taxon>Aureimonas</taxon>
    </lineage>
</organism>
<comment type="caution">
    <text evidence="2">The sequence shown here is derived from an EMBL/GenBank/DDBJ whole genome shotgun (WGS) entry which is preliminary data.</text>
</comment>
<dbReference type="AlphaFoldDB" id="A0A0B1Q2E6"/>
<dbReference type="SUPFAM" id="SSF143517">
    <property type="entry name" value="TRCF domain-like"/>
    <property type="match status" value="1"/>
</dbReference>